<dbReference type="InterPro" id="IPR030678">
    <property type="entry name" value="Peptide/Ni-bd"/>
</dbReference>
<evidence type="ECO:0000256" key="1">
    <source>
        <dbReference type="SAM" id="MobiDB-lite"/>
    </source>
</evidence>
<dbReference type="GO" id="GO:0042597">
    <property type="term" value="C:periplasmic space"/>
    <property type="evidence" value="ECO:0007669"/>
    <property type="project" value="UniProtKB-ARBA"/>
</dbReference>
<dbReference type="AlphaFoldDB" id="A0A7L5AH92"/>
<dbReference type="KEGG" id="mant:BHD05_06800"/>
<dbReference type="InterPro" id="IPR000914">
    <property type="entry name" value="SBP_5_dom"/>
</dbReference>
<dbReference type="EMBL" id="CP017146">
    <property type="protein sequence ID" value="QHO69396.1"/>
    <property type="molecule type" value="Genomic_DNA"/>
</dbReference>
<dbReference type="GO" id="GO:0015833">
    <property type="term" value="P:peptide transport"/>
    <property type="evidence" value="ECO:0007669"/>
    <property type="project" value="TreeGrafter"/>
</dbReference>
<dbReference type="Gene3D" id="3.10.105.10">
    <property type="entry name" value="Dipeptide-binding Protein, Domain 3"/>
    <property type="match status" value="1"/>
</dbReference>
<dbReference type="Pfam" id="PF00496">
    <property type="entry name" value="SBP_bac_5"/>
    <property type="match status" value="1"/>
</dbReference>
<dbReference type="CDD" id="cd00995">
    <property type="entry name" value="PBP2_NikA_DppA_OppA_like"/>
    <property type="match status" value="1"/>
</dbReference>
<dbReference type="GO" id="GO:0043190">
    <property type="term" value="C:ATP-binding cassette (ABC) transporter complex"/>
    <property type="evidence" value="ECO:0007669"/>
    <property type="project" value="InterPro"/>
</dbReference>
<dbReference type="PANTHER" id="PTHR30290:SF83">
    <property type="entry name" value="ABC TRANSPORTER SUBSTRATE-BINDING PROTEIN"/>
    <property type="match status" value="1"/>
</dbReference>
<keyword evidence="4" id="KW-1185">Reference proteome</keyword>
<protein>
    <submittedName>
        <fullName evidence="3">ABC transporter substrate-binding protein</fullName>
    </submittedName>
</protein>
<dbReference type="OrthoDB" id="9046151at2"/>
<reference evidence="3 4" key="1">
    <citation type="submission" date="2016-09" db="EMBL/GenBank/DDBJ databases">
        <title>Complete genome sequence of microbes from the polar regions.</title>
        <authorList>
            <person name="Liao L."/>
            <person name="Chen B."/>
        </authorList>
    </citation>
    <scope>NUCLEOTIDE SEQUENCE [LARGE SCALE GENOMIC DNA]</scope>
    <source>
        <strain evidence="3 4">ZS314</strain>
    </source>
</reference>
<accession>A0A7L5AH92</accession>
<dbReference type="GO" id="GO:1904680">
    <property type="term" value="F:peptide transmembrane transporter activity"/>
    <property type="evidence" value="ECO:0007669"/>
    <property type="project" value="TreeGrafter"/>
</dbReference>
<name>A0A7L5AH92_9MICO</name>
<evidence type="ECO:0000259" key="2">
    <source>
        <dbReference type="Pfam" id="PF00496"/>
    </source>
</evidence>
<dbReference type="PIRSF" id="PIRSF002741">
    <property type="entry name" value="MppA"/>
    <property type="match status" value="1"/>
</dbReference>
<feature type="compositionally biased region" description="Polar residues" evidence="1">
    <location>
        <begin position="25"/>
        <end position="34"/>
    </location>
</feature>
<evidence type="ECO:0000313" key="4">
    <source>
        <dbReference type="Proteomes" id="UP000464507"/>
    </source>
</evidence>
<dbReference type="Gene3D" id="3.40.190.10">
    <property type="entry name" value="Periplasmic binding protein-like II"/>
    <property type="match status" value="1"/>
</dbReference>
<gene>
    <name evidence="3" type="ORF">BHD05_06800</name>
</gene>
<feature type="domain" description="Solute-binding protein family 5" evidence="2">
    <location>
        <begin position="67"/>
        <end position="443"/>
    </location>
</feature>
<dbReference type="PANTHER" id="PTHR30290">
    <property type="entry name" value="PERIPLASMIC BINDING COMPONENT OF ABC TRANSPORTER"/>
    <property type="match status" value="1"/>
</dbReference>
<dbReference type="SUPFAM" id="SSF53850">
    <property type="entry name" value="Periplasmic binding protein-like II"/>
    <property type="match status" value="1"/>
</dbReference>
<sequence>MVTALALTGCATGEAATENGAGSAVITTNGSEPQNPLIPTATNETGGGKILDNIFAGLVYYEADGSPQNDLAESIETEDAQNYTITIKSDATFTNGDPVTAKSFVDAWQYGALLSNGQLSSYFFESIEGFSYDEDSELTGLAVVDDTTFTVKLKQPESDFPLRLGYSAFFPLPEVAFEDIDAFGENPIGNGPYMLDGEGAWQHNVKIDLVVNPDYEGGREAQNGGLEITFYASQEAAYADLQSGNLDVLDAVPDNALATFEDEFGDRAINQPAAVFQSFTIPERLAHFEGEEGKLRRAAISMAINREEITDVIFEGSRTPATDFTSPVIDGYSDSLDGAEVLEFNPDEAVKLWAEADAISPWDGQFSLGYNSDGGHEAWVDAVSNQIKNTLGIDAVGAPYPTFAEIRTLVTERTIQTPFRTGWQADYPALANFLGPIYFTGAGSNDGDYSSEEFDSLYKEGLAQTDPEAGNELFQQAQTVLLTDLPAIPLWYSNVTGGYSENVDNVEFGWNSVPIYSEITKG</sequence>
<dbReference type="Proteomes" id="UP000464507">
    <property type="component" value="Chromosome"/>
</dbReference>
<evidence type="ECO:0000313" key="3">
    <source>
        <dbReference type="EMBL" id="QHO69396.1"/>
    </source>
</evidence>
<feature type="region of interest" description="Disordered" evidence="1">
    <location>
        <begin position="22"/>
        <end position="43"/>
    </location>
</feature>
<proteinExistence type="predicted"/>
<organism evidence="3 4">
    <name type="scientific">Marisediminicola antarctica</name>
    <dbReference type="NCBI Taxonomy" id="674079"/>
    <lineage>
        <taxon>Bacteria</taxon>
        <taxon>Bacillati</taxon>
        <taxon>Actinomycetota</taxon>
        <taxon>Actinomycetes</taxon>
        <taxon>Micrococcales</taxon>
        <taxon>Microbacteriaceae</taxon>
        <taxon>Marisediminicola</taxon>
    </lineage>
</organism>
<dbReference type="Gene3D" id="3.90.76.10">
    <property type="entry name" value="Dipeptide-binding Protein, Domain 1"/>
    <property type="match status" value="1"/>
</dbReference>
<dbReference type="InterPro" id="IPR039424">
    <property type="entry name" value="SBP_5"/>
</dbReference>